<dbReference type="EMBL" id="LRGB01021999">
    <property type="protein sequence ID" value="KZR97285.1"/>
    <property type="molecule type" value="Genomic_DNA"/>
</dbReference>
<name>A0A164EZL6_9CRUS</name>
<proteinExistence type="predicted"/>
<comment type="caution">
    <text evidence="1">The sequence shown here is derived from an EMBL/GenBank/DDBJ whole genome shotgun (WGS) entry which is preliminary data.</text>
</comment>
<evidence type="ECO:0000313" key="2">
    <source>
        <dbReference type="Proteomes" id="UP000076858"/>
    </source>
</evidence>
<sequence>RYLYEFDFTRFVLLHFIFFPQFSPEQLQDPTVKEPAIELDLISVPSPPADVLMDHEHSPMNEIQENENPEESIAAPQRYLYEFDFTRYVLLNFISFL</sequence>
<evidence type="ECO:0000313" key="1">
    <source>
        <dbReference type="EMBL" id="KZR97285.1"/>
    </source>
</evidence>
<dbReference type="AlphaFoldDB" id="A0A164EZL6"/>
<reference evidence="1 2" key="1">
    <citation type="submission" date="2016-03" db="EMBL/GenBank/DDBJ databases">
        <title>EvidentialGene: Evidence-directed Construction of Genes on Genomes.</title>
        <authorList>
            <person name="Gilbert D.G."/>
            <person name="Choi J.-H."/>
            <person name="Mockaitis K."/>
            <person name="Colbourne J."/>
            <person name="Pfrender M."/>
        </authorList>
    </citation>
    <scope>NUCLEOTIDE SEQUENCE [LARGE SCALE GENOMIC DNA]</scope>
    <source>
        <strain evidence="1 2">Xinb3</strain>
        <tissue evidence="1">Complete organism</tissue>
    </source>
</reference>
<gene>
    <name evidence="1" type="ORF">APZ42_007930</name>
</gene>
<keyword evidence="2" id="KW-1185">Reference proteome</keyword>
<accession>A0A164EZL6</accession>
<feature type="non-terminal residue" evidence="1">
    <location>
        <position position="1"/>
    </location>
</feature>
<organism evidence="1 2">
    <name type="scientific">Daphnia magna</name>
    <dbReference type="NCBI Taxonomy" id="35525"/>
    <lineage>
        <taxon>Eukaryota</taxon>
        <taxon>Metazoa</taxon>
        <taxon>Ecdysozoa</taxon>
        <taxon>Arthropoda</taxon>
        <taxon>Crustacea</taxon>
        <taxon>Branchiopoda</taxon>
        <taxon>Diplostraca</taxon>
        <taxon>Cladocera</taxon>
        <taxon>Anomopoda</taxon>
        <taxon>Daphniidae</taxon>
        <taxon>Daphnia</taxon>
    </lineage>
</organism>
<protein>
    <submittedName>
        <fullName evidence="1">Uncharacterized protein</fullName>
    </submittedName>
</protein>
<dbReference type="Proteomes" id="UP000076858">
    <property type="component" value="Unassembled WGS sequence"/>
</dbReference>